<organism evidence="2 3">
    <name type="scientific">Ancylobacter oerskovii</name>
    <dbReference type="NCBI Taxonomy" id="459519"/>
    <lineage>
        <taxon>Bacteria</taxon>
        <taxon>Pseudomonadati</taxon>
        <taxon>Pseudomonadota</taxon>
        <taxon>Alphaproteobacteria</taxon>
        <taxon>Hyphomicrobiales</taxon>
        <taxon>Xanthobacteraceae</taxon>
        <taxon>Ancylobacter</taxon>
    </lineage>
</organism>
<dbReference type="Gene3D" id="3.40.50.300">
    <property type="entry name" value="P-loop containing nucleotide triphosphate hydrolases"/>
    <property type="match status" value="1"/>
</dbReference>
<dbReference type="EMBL" id="JBHUHD010000001">
    <property type="protein sequence ID" value="MFD2139895.1"/>
    <property type="molecule type" value="Genomic_DNA"/>
</dbReference>
<dbReference type="Proteomes" id="UP001597299">
    <property type="component" value="Unassembled WGS sequence"/>
</dbReference>
<evidence type="ECO:0000313" key="2">
    <source>
        <dbReference type="EMBL" id="MFD2139895.1"/>
    </source>
</evidence>
<accession>A0ABW4YUD8</accession>
<dbReference type="InterPro" id="IPR027417">
    <property type="entry name" value="P-loop_NTPase"/>
</dbReference>
<evidence type="ECO:0000313" key="3">
    <source>
        <dbReference type="Proteomes" id="UP001597299"/>
    </source>
</evidence>
<protein>
    <submittedName>
        <fullName evidence="2">P-loop NTPase fold protein</fullName>
    </submittedName>
</protein>
<dbReference type="Pfam" id="PF07693">
    <property type="entry name" value="KAP_NTPase"/>
    <property type="match status" value="1"/>
</dbReference>
<reference evidence="3" key="1">
    <citation type="journal article" date="2019" name="Int. J. Syst. Evol. Microbiol.">
        <title>The Global Catalogue of Microorganisms (GCM) 10K type strain sequencing project: providing services to taxonomists for standard genome sequencing and annotation.</title>
        <authorList>
            <consortium name="The Broad Institute Genomics Platform"/>
            <consortium name="The Broad Institute Genome Sequencing Center for Infectious Disease"/>
            <person name="Wu L."/>
            <person name="Ma J."/>
        </authorList>
    </citation>
    <scope>NUCLEOTIDE SEQUENCE [LARGE SCALE GENOMIC DNA]</scope>
    <source>
        <strain evidence="3">CCM 7435</strain>
    </source>
</reference>
<sequence length="461" mass="51929">MRIQPPVLEIGDEDGFKPEWDIFGRAAFGHGLTNLVQTVEDPLVILLDSPWGSGKSTFLKMWAGELRKAGHPVIYFDAFAHDHIDNAFLAIAGEVIGLAKAKKDLEKSTISRFVDKAAKTGRILLRSTIKVGVKAATLGAIDATDLEEELKDISGDIAKATSEHADDYVRNLLLRQSEEKETLDSFRDALGELAADMASDTGGEVDAQGRRPLIFILDELDRCKPPFALDLLETIKHLFSVANVHFLLSAHLSQLEASARYSYGSQIDARLYLQKFYNFSISFPNEHEELRKTTRSIYIKHLSKQFGPLSQRDNEIEHMIEVLDLVAEARQMPLRTIERIATILTFSMAMTPKGNLRIPPIIIGLAVMKVCDPELFSRAKSGALALSDIENVFEFQGWSPDKESEAETIRQWWMFCCEEKLPDDIGVDWQYFARAYFRYSYGSRTRLVPLLARTVVERLSN</sequence>
<comment type="caution">
    <text evidence="2">The sequence shown here is derived from an EMBL/GenBank/DDBJ whole genome shotgun (WGS) entry which is preliminary data.</text>
</comment>
<gene>
    <name evidence="2" type="ORF">ACFSNC_05765</name>
</gene>
<dbReference type="SUPFAM" id="SSF52540">
    <property type="entry name" value="P-loop containing nucleoside triphosphate hydrolases"/>
    <property type="match status" value="1"/>
</dbReference>
<proteinExistence type="predicted"/>
<dbReference type="InterPro" id="IPR011646">
    <property type="entry name" value="KAP_P-loop"/>
</dbReference>
<dbReference type="RefSeq" id="WP_213353410.1">
    <property type="nucleotide sequence ID" value="NZ_JAHBGB010000033.1"/>
</dbReference>
<evidence type="ECO:0000259" key="1">
    <source>
        <dbReference type="Pfam" id="PF07693"/>
    </source>
</evidence>
<keyword evidence="3" id="KW-1185">Reference proteome</keyword>
<name>A0ABW4YUD8_9HYPH</name>
<feature type="domain" description="KAP NTPase" evidence="1">
    <location>
        <begin position="32"/>
        <end position="344"/>
    </location>
</feature>